<gene>
    <name evidence="1" type="ORF">SS50377_10727</name>
    <name evidence="2" type="ORF">SS50377_24149</name>
</gene>
<reference evidence="1 2" key="1">
    <citation type="journal article" date="2014" name="PLoS Genet.">
        <title>The Genome of Spironucleus salmonicida Highlights a Fish Pathogen Adapted to Fluctuating Environments.</title>
        <authorList>
            <person name="Xu F."/>
            <person name="Jerlstrom-Hultqvist J."/>
            <person name="Einarsson E."/>
            <person name="Astvaldsson A."/>
            <person name="Svard S.G."/>
            <person name="Andersson J.O."/>
        </authorList>
    </citation>
    <scope>NUCLEOTIDE SEQUENCE</scope>
    <source>
        <strain evidence="2">ATCC 50377</strain>
    </source>
</reference>
<protein>
    <submittedName>
        <fullName evidence="1">Uncharacterized protein</fullName>
    </submittedName>
</protein>
<evidence type="ECO:0000313" key="2">
    <source>
        <dbReference type="EMBL" id="KAH0574202.1"/>
    </source>
</evidence>
<evidence type="ECO:0000313" key="1">
    <source>
        <dbReference type="EMBL" id="EST49029.1"/>
    </source>
</evidence>
<accession>V6M6J3</accession>
<organism evidence="1">
    <name type="scientific">Spironucleus salmonicida</name>
    <dbReference type="NCBI Taxonomy" id="348837"/>
    <lineage>
        <taxon>Eukaryota</taxon>
        <taxon>Metamonada</taxon>
        <taxon>Diplomonadida</taxon>
        <taxon>Hexamitidae</taxon>
        <taxon>Hexamitinae</taxon>
        <taxon>Spironucleus</taxon>
    </lineage>
</organism>
<dbReference type="Proteomes" id="UP000018208">
    <property type="component" value="Unassembled WGS sequence"/>
</dbReference>
<dbReference type="EMBL" id="AUWU02000004">
    <property type="protein sequence ID" value="KAH0574202.1"/>
    <property type="molecule type" value="Genomic_DNA"/>
</dbReference>
<keyword evidence="3" id="KW-1185">Reference proteome</keyword>
<dbReference type="AlphaFoldDB" id="V6M6J3"/>
<dbReference type="EMBL" id="KI545966">
    <property type="protein sequence ID" value="EST49029.1"/>
    <property type="molecule type" value="Genomic_DNA"/>
</dbReference>
<name>V6M6J3_9EUKA</name>
<dbReference type="VEuPathDB" id="GiardiaDB:SS50377_24149"/>
<reference evidence="2" key="2">
    <citation type="submission" date="2020-12" db="EMBL/GenBank/DDBJ databases">
        <title>New Spironucleus salmonicida genome in near-complete chromosomes.</title>
        <authorList>
            <person name="Xu F."/>
            <person name="Kurt Z."/>
            <person name="Jimenez-Gonzalez A."/>
            <person name="Astvaldsson A."/>
            <person name="Andersson J.O."/>
            <person name="Svard S.G."/>
        </authorList>
    </citation>
    <scope>NUCLEOTIDE SEQUENCE</scope>
    <source>
        <strain evidence="2">ATCC 50377</strain>
    </source>
</reference>
<sequence length="232" mass="26330">MDLPLQATIEKLRDTVALMPPIPAHFLDQNLPLTDFKLISDQCVVFTFKNFQIAYLEEMKQFYFNRIGDAFVTVFKDFYDDEKLKKLVEISRQKFNFFFETEFKAMTVGINSQKDYKDLELMKSSQHAKIPMFLESEVLITKNNVAKQFQQVVTVTCENSEGLCQVTFVQQTKKCNAIPLKCIPDGTYVAVLYGPQDLGSVSESGEGLGIIFCEDGLAGFIFGESSAFKVIQ</sequence>
<proteinExistence type="predicted"/>
<evidence type="ECO:0000313" key="3">
    <source>
        <dbReference type="Proteomes" id="UP000018208"/>
    </source>
</evidence>